<organism evidence="3 4">
    <name type="scientific">Triticum urartu</name>
    <name type="common">Red wild einkorn</name>
    <name type="synonym">Crithodium urartu</name>
    <dbReference type="NCBI Taxonomy" id="4572"/>
    <lineage>
        <taxon>Eukaryota</taxon>
        <taxon>Viridiplantae</taxon>
        <taxon>Streptophyta</taxon>
        <taxon>Embryophyta</taxon>
        <taxon>Tracheophyta</taxon>
        <taxon>Spermatophyta</taxon>
        <taxon>Magnoliopsida</taxon>
        <taxon>Liliopsida</taxon>
        <taxon>Poales</taxon>
        <taxon>Poaceae</taxon>
        <taxon>BOP clade</taxon>
        <taxon>Pooideae</taxon>
        <taxon>Triticodae</taxon>
        <taxon>Triticeae</taxon>
        <taxon>Triticinae</taxon>
        <taxon>Triticum</taxon>
    </lineage>
</organism>
<dbReference type="Proteomes" id="UP000015106">
    <property type="component" value="Chromosome 2"/>
</dbReference>
<name>A0A8R7TP84_TRIUA</name>
<proteinExistence type="predicted"/>
<reference evidence="4" key="1">
    <citation type="journal article" date="2013" name="Nature">
        <title>Draft genome of the wheat A-genome progenitor Triticum urartu.</title>
        <authorList>
            <person name="Ling H.Q."/>
            <person name="Zhao S."/>
            <person name="Liu D."/>
            <person name="Wang J."/>
            <person name="Sun H."/>
            <person name="Zhang C."/>
            <person name="Fan H."/>
            <person name="Li D."/>
            <person name="Dong L."/>
            <person name="Tao Y."/>
            <person name="Gao C."/>
            <person name="Wu H."/>
            <person name="Li Y."/>
            <person name="Cui Y."/>
            <person name="Guo X."/>
            <person name="Zheng S."/>
            <person name="Wang B."/>
            <person name="Yu K."/>
            <person name="Liang Q."/>
            <person name="Yang W."/>
            <person name="Lou X."/>
            <person name="Chen J."/>
            <person name="Feng M."/>
            <person name="Jian J."/>
            <person name="Zhang X."/>
            <person name="Luo G."/>
            <person name="Jiang Y."/>
            <person name="Liu J."/>
            <person name="Wang Z."/>
            <person name="Sha Y."/>
            <person name="Zhang B."/>
            <person name="Wu H."/>
            <person name="Tang D."/>
            <person name="Shen Q."/>
            <person name="Xue P."/>
            <person name="Zou S."/>
            <person name="Wang X."/>
            <person name="Liu X."/>
            <person name="Wang F."/>
            <person name="Yang Y."/>
            <person name="An X."/>
            <person name="Dong Z."/>
            <person name="Zhang K."/>
            <person name="Zhang X."/>
            <person name="Luo M.C."/>
            <person name="Dvorak J."/>
            <person name="Tong Y."/>
            <person name="Wang J."/>
            <person name="Yang H."/>
            <person name="Li Z."/>
            <person name="Wang D."/>
            <person name="Zhang A."/>
            <person name="Wang J."/>
        </authorList>
    </citation>
    <scope>NUCLEOTIDE SEQUENCE</scope>
    <source>
        <strain evidence="4">cv. G1812</strain>
    </source>
</reference>
<keyword evidence="2" id="KW-1133">Transmembrane helix</keyword>
<protein>
    <submittedName>
        <fullName evidence="3">Uncharacterized protein</fullName>
    </submittedName>
</protein>
<evidence type="ECO:0000313" key="3">
    <source>
        <dbReference type="EnsemblPlants" id="TuG1812G0200005895.01.T01.cds324520"/>
    </source>
</evidence>
<keyword evidence="4" id="KW-1185">Reference proteome</keyword>
<evidence type="ECO:0000256" key="2">
    <source>
        <dbReference type="SAM" id="Phobius"/>
    </source>
</evidence>
<evidence type="ECO:0000313" key="4">
    <source>
        <dbReference type="Proteomes" id="UP000015106"/>
    </source>
</evidence>
<accession>A0A8R7TP84</accession>
<feature type="transmembrane region" description="Helical" evidence="2">
    <location>
        <begin position="100"/>
        <end position="121"/>
    </location>
</feature>
<feature type="transmembrane region" description="Helical" evidence="2">
    <location>
        <begin position="67"/>
        <end position="88"/>
    </location>
</feature>
<dbReference type="AlphaFoldDB" id="A0A8R7TP84"/>
<feature type="transmembrane region" description="Helical" evidence="2">
    <location>
        <begin position="33"/>
        <end position="55"/>
    </location>
</feature>
<reference evidence="3" key="3">
    <citation type="submission" date="2022-06" db="UniProtKB">
        <authorList>
            <consortium name="EnsemblPlants"/>
        </authorList>
    </citation>
    <scope>IDENTIFICATION</scope>
</reference>
<feature type="region of interest" description="Disordered" evidence="1">
    <location>
        <begin position="1"/>
        <end position="28"/>
    </location>
</feature>
<dbReference type="EnsemblPlants" id="TuG1812G0200005895.01.T01">
    <property type="protein sequence ID" value="TuG1812G0200005895.01.T01.cds324520"/>
    <property type="gene ID" value="TuG1812G0200005895.01"/>
</dbReference>
<sequence>MELEARRGGARRGGRGRLVPPLSSKAEGPDPRLFFPNLDAICFPAILHVSLLVFVGLLRRIRRSCPLLLLKISLPDLYSWASIFYLLLDHQSRIRLARSLPVLPSVLPPHPTAVFFSFFFLI</sequence>
<keyword evidence="2" id="KW-0812">Transmembrane</keyword>
<evidence type="ECO:0000256" key="1">
    <source>
        <dbReference type="SAM" id="MobiDB-lite"/>
    </source>
</evidence>
<dbReference type="Gramene" id="TuG1812G0200005895.01.T01">
    <property type="protein sequence ID" value="TuG1812G0200005895.01.T01.cds324520"/>
    <property type="gene ID" value="TuG1812G0200005895.01"/>
</dbReference>
<keyword evidence="2" id="KW-0472">Membrane</keyword>
<reference evidence="3" key="2">
    <citation type="submission" date="2018-03" db="EMBL/GenBank/DDBJ databases">
        <title>The Triticum urartu genome reveals the dynamic nature of wheat genome evolution.</title>
        <authorList>
            <person name="Ling H."/>
            <person name="Ma B."/>
            <person name="Shi X."/>
            <person name="Liu H."/>
            <person name="Dong L."/>
            <person name="Sun H."/>
            <person name="Cao Y."/>
            <person name="Gao Q."/>
            <person name="Zheng S."/>
            <person name="Li Y."/>
            <person name="Yu Y."/>
            <person name="Du H."/>
            <person name="Qi M."/>
            <person name="Li Y."/>
            <person name="Yu H."/>
            <person name="Cui Y."/>
            <person name="Wang N."/>
            <person name="Chen C."/>
            <person name="Wu H."/>
            <person name="Zhao Y."/>
            <person name="Zhang J."/>
            <person name="Li Y."/>
            <person name="Zhou W."/>
            <person name="Zhang B."/>
            <person name="Hu W."/>
            <person name="Eijk M."/>
            <person name="Tang J."/>
            <person name="Witsenboer H."/>
            <person name="Zhao S."/>
            <person name="Li Z."/>
            <person name="Zhang A."/>
            <person name="Wang D."/>
            <person name="Liang C."/>
        </authorList>
    </citation>
    <scope>NUCLEOTIDE SEQUENCE [LARGE SCALE GENOMIC DNA]</scope>
    <source>
        <strain evidence="3">cv. G1812</strain>
    </source>
</reference>